<comment type="caution">
    <text evidence="9">The sequence shown here is derived from an EMBL/GenBank/DDBJ whole genome shotgun (WGS) entry which is preliminary data.</text>
</comment>
<dbReference type="InterPro" id="IPR020846">
    <property type="entry name" value="MFS_dom"/>
</dbReference>
<protein>
    <recommendedName>
        <fullName evidence="8">Major facilitator superfamily (MFS) profile domain-containing protein</fullName>
    </recommendedName>
</protein>
<evidence type="ECO:0000259" key="8">
    <source>
        <dbReference type="PROSITE" id="PS50850"/>
    </source>
</evidence>
<dbReference type="GO" id="GO:0005886">
    <property type="term" value="C:plasma membrane"/>
    <property type="evidence" value="ECO:0007669"/>
    <property type="project" value="UniProtKB-SubCell"/>
</dbReference>
<feature type="transmembrane region" description="Helical" evidence="7">
    <location>
        <begin position="162"/>
        <end position="182"/>
    </location>
</feature>
<keyword evidence="2" id="KW-0813">Transport</keyword>
<evidence type="ECO:0000256" key="2">
    <source>
        <dbReference type="ARBA" id="ARBA00022448"/>
    </source>
</evidence>
<feature type="transmembrane region" description="Helical" evidence="7">
    <location>
        <begin position="39"/>
        <end position="59"/>
    </location>
</feature>
<feature type="transmembrane region" description="Helical" evidence="7">
    <location>
        <begin position="251"/>
        <end position="270"/>
    </location>
</feature>
<dbReference type="InterPro" id="IPR036259">
    <property type="entry name" value="MFS_trans_sf"/>
</dbReference>
<keyword evidence="4 7" id="KW-0812">Transmembrane</keyword>
<reference evidence="9 10" key="1">
    <citation type="journal article" date="2016" name="Nat. Commun.">
        <title>Thousands of microbial genomes shed light on interconnected biogeochemical processes in an aquifer system.</title>
        <authorList>
            <person name="Anantharaman K."/>
            <person name="Brown C.T."/>
            <person name="Hug L.A."/>
            <person name="Sharon I."/>
            <person name="Castelle C.J."/>
            <person name="Probst A.J."/>
            <person name="Thomas B.C."/>
            <person name="Singh A."/>
            <person name="Wilkins M.J."/>
            <person name="Karaoz U."/>
            <person name="Brodie E.L."/>
            <person name="Williams K.H."/>
            <person name="Hubbard S.S."/>
            <person name="Banfield J.F."/>
        </authorList>
    </citation>
    <scope>NUCLEOTIDE SEQUENCE [LARGE SCALE GENOMIC DNA]</scope>
</reference>
<organism evidence="9 10">
    <name type="scientific">candidate division WWE3 bacterium RBG_19FT_COMBO_53_11</name>
    <dbReference type="NCBI Taxonomy" id="1802613"/>
    <lineage>
        <taxon>Bacteria</taxon>
        <taxon>Katanobacteria</taxon>
    </lineage>
</organism>
<dbReference type="Proteomes" id="UP000176583">
    <property type="component" value="Unassembled WGS sequence"/>
</dbReference>
<feature type="domain" description="Major facilitator superfamily (MFS) profile" evidence="8">
    <location>
        <begin position="1"/>
        <end position="410"/>
    </location>
</feature>
<feature type="transmembrane region" description="Helical" evidence="7">
    <location>
        <begin position="357"/>
        <end position="376"/>
    </location>
</feature>
<keyword evidence="6 7" id="KW-0472">Membrane</keyword>
<keyword evidence="5 7" id="KW-1133">Transmembrane helix</keyword>
<comment type="subcellular location">
    <subcellularLocation>
        <location evidence="1">Cell membrane</location>
        <topology evidence="1">Multi-pass membrane protein</topology>
    </subcellularLocation>
</comment>
<feature type="transmembrane region" description="Helical" evidence="7">
    <location>
        <begin position="133"/>
        <end position="156"/>
    </location>
</feature>
<evidence type="ECO:0000256" key="5">
    <source>
        <dbReference type="ARBA" id="ARBA00022989"/>
    </source>
</evidence>
<gene>
    <name evidence="9" type="ORF">A2V54_00475</name>
</gene>
<evidence type="ECO:0000256" key="6">
    <source>
        <dbReference type="ARBA" id="ARBA00023136"/>
    </source>
</evidence>
<dbReference type="CDD" id="cd06173">
    <property type="entry name" value="MFS_MefA_like"/>
    <property type="match status" value="1"/>
</dbReference>
<keyword evidence="3" id="KW-1003">Cell membrane</keyword>
<evidence type="ECO:0000313" key="10">
    <source>
        <dbReference type="Proteomes" id="UP000176583"/>
    </source>
</evidence>
<sequence length="410" mass="44399">MLNRNFWLLFVNRAFTRIAYHLTTFALVVWVFRLTGANIAVSLWMVVFLVASLITSFFSGVAADIYDRRRIMFFSNIAWGVTALAFLLVPDSFPGILLVSFFAQGLDEFFSPAQNSALPQIVASRDLIRANSYLTLVTNIANFLGYFLSGIMLRFIGFSAPFVTAAVLVTLGAMATLFLPPLDQEEKPVPFKMFFGLVKEKLADQFSYLVKNPNITRTMVISAVILSVGAGAGSLAPGFAEQVLAIDARDLSFVAVLPIGLGLFLGALILSRRGKFIPVWKGILGVGVILLLLSASPFLRVFLGNHVVTPRGFEQVPFFSLVIATLSFLLGVFASCITIPIITSIQRLAPGPHMGRTFAAMGTVSSILTPSVALIFGPIADLASPVIPIIVVGVIVSISAFWVRAKVVIK</sequence>
<evidence type="ECO:0000313" key="9">
    <source>
        <dbReference type="EMBL" id="OGC44627.1"/>
    </source>
</evidence>
<evidence type="ECO:0000256" key="3">
    <source>
        <dbReference type="ARBA" id="ARBA00022475"/>
    </source>
</evidence>
<dbReference type="Gene3D" id="1.20.1250.20">
    <property type="entry name" value="MFS general substrate transporter like domains"/>
    <property type="match status" value="1"/>
</dbReference>
<evidence type="ECO:0000256" key="4">
    <source>
        <dbReference type="ARBA" id="ARBA00022692"/>
    </source>
</evidence>
<dbReference type="PANTHER" id="PTHR43266">
    <property type="entry name" value="MACROLIDE-EFFLUX PROTEIN"/>
    <property type="match status" value="1"/>
</dbReference>
<feature type="transmembrane region" description="Helical" evidence="7">
    <location>
        <begin position="71"/>
        <end position="89"/>
    </location>
</feature>
<dbReference type="AlphaFoldDB" id="A0A1F4UI94"/>
<feature type="transmembrane region" description="Helical" evidence="7">
    <location>
        <begin position="382"/>
        <end position="403"/>
    </location>
</feature>
<dbReference type="SUPFAM" id="SSF103473">
    <property type="entry name" value="MFS general substrate transporter"/>
    <property type="match status" value="1"/>
</dbReference>
<accession>A0A1F4UI94</accession>
<dbReference type="STRING" id="1802613.A2V54_00475"/>
<feature type="transmembrane region" description="Helical" evidence="7">
    <location>
        <begin position="14"/>
        <end position="33"/>
    </location>
</feature>
<evidence type="ECO:0000256" key="1">
    <source>
        <dbReference type="ARBA" id="ARBA00004651"/>
    </source>
</evidence>
<dbReference type="PROSITE" id="PS50850">
    <property type="entry name" value="MFS"/>
    <property type="match status" value="1"/>
</dbReference>
<evidence type="ECO:0000256" key="7">
    <source>
        <dbReference type="SAM" id="Phobius"/>
    </source>
</evidence>
<name>A0A1F4UI94_UNCKA</name>
<dbReference type="Pfam" id="PF07690">
    <property type="entry name" value="MFS_1"/>
    <property type="match status" value="1"/>
</dbReference>
<feature type="transmembrane region" description="Helical" evidence="7">
    <location>
        <begin position="219"/>
        <end position="239"/>
    </location>
</feature>
<dbReference type="EMBL" id="MEUW01000013">
    <property type="protein sequence ID" value="OGC44627.1"/>
    <property type="molecule type" value="Genomic_DNA"/>
</dbReference>
<dbReference type="InterPro" id="IPR011701">
    <property type="entry name" value="MFS"/>
</dbReference>
<proteinExistence type="predicted"/>
<dbReference type="GO" id="GO:0022857">
    <property type="term" value="F:transmembrane transporter activity"/>
    <property type="evidence" value="ECO:0007669"/>
    <property type="project" value="InterPro"/>
</dbReference>
<dbReference type="PANTHER" id="PTHR43266:SF2">
    <property type="entry name" value="MAJOR FACILITATOR SUPERFAMILY (MFS) PROFILE DOMAIN-CONTAINING PROTEIN"/>
    <property type="match status" value="1"/>
</dbReference>
<feature type="transmembrane region" description="Helical" evidence="7">
    <location>
        <begin position="318"/>
        <end position="345"/>
    </location>
</feature>
<feature type="transmembrane region" description="Helical" evidence="7">
    <location>
        <begin position="282"/>
        <end position="303"/>
    </location>
</feature>